<dbReference type="RefSeq" id="WP_338503996.1">
    <property type="nucleotide sequence ID" value="NZ_CP145607.1"/>
</dbReference>
<protein>
    <submittedName>
        <fullName evidence="3">Helix-turn-helix transcriptional regulator</fullName>
    </submittedName>
</protein>
<evidence type="ECO:0000313" key="4">
    <source>
        <dbReference type="Proteomes" id="UP001382935"/>
    </source>
</evidence>
<dbReference type="SUPFAM" id="SSF46894">
    <property type="entry name" value="C-terminal effector domain of the bipartite response regulators"/>
    <property type="match status" value="1"/>
</dbReference>
<gene>
    <name evidence="3" type="ORF">V6R86_09295</name>
</gene>
<dbReference type="InterPro" id="IPR036388">
    <property type="entry name" value="WH-like_DNA-bd_sf"/>
</dbReference>
<dbReference type="Pfam" id="PF00196">
    <property type="entry name" value="GerE"/>
    <property type="match status" value="1"/>
</dbReference>
<evidence type="ECO:0000259" key="2">
    <source>
        <dbReference type="PROSITE" id="PS50043"/>
    </source>
</evidence>
<dbReference type="InterPro" id="IPR000792">
    <property type="entry name" value="Tscrpt_reg_LuxR_C"/>
</dbReference>
<keyword evidence="1" id="KW-0472">Membrane</keyword>
<dbReference type="CDD" id="cd06170">
    <property type="entry name" value="LuxR_C_like"/>
    <property type="match status" value="1"/>
</dbReference>
<feature type="transmembrane region" description="Helical" evidence="1">
    <location>
        <begin position="123"/>
        <end position="144"/>
    </location>
</feature>
<organism evidence="3 4">
    <name type="scientific">Sphingomonas kaistensis</name>
    <dbReference type="NCBI Taxonomy" id="298708"/>
    <lineage>
        <taxon>Bacteria</taxon>
        <taxon>Pseudomonadati</taxon>
        <taxon>Pseudomonadota</taxon>
        <taxon>Alphaproteobacteria</taxon>
        <taxon>Sphingomonadales</taxon>
        <taxon>Sphingomonadaceae</taxon>
        <taxon>Sphingomonas</taxon>
    </lineage>
</organism>
<dbReference type="PROSITE" id="PS50043">
    <property type="entry name" value="HTH_LUXR_2"/>
    <property type="match status" value="1"/>
</dbReference>
<feature type="domain" description="HTH luxR-type" evidence="2">
    <location>
        <begin position="6"/>
        <end position="71"/>
    </location>
</feature>
<dbReference type="SMART" id="SM00421">
    <property type="entry name" value="HTH_LUXR"/>
    <property type="match status" value="1"/>
</dbReference>
<dbReference type="EMBL" id="CP145607">
    <property type="protein sequence ID" value="WWM70863.1"/>
    <property type="molecule type" value="Genomic_DNA"/>
</dbReference>
<sequence length="156" mass="16506">MVDQGSARSAWPLTQRQYDCLQLFADRRSAKEIGLELGISHHAVEKHLLACRERLGVQTSVDAARLVFGGSTAPTARPYYDIAEVQEAELSCQSDPAPQPHRGLGGTTTEVAPINRFGAMSTLLLILAVAVGSILAVAAIIAAAEGANQLGRTLLS</sequence>
<name>A0ABZ2G4C4_9SPHN</name>
<evidence type="ECO:0000256" key="1">
    <source>
        <dbReference type="SAM" id="Phobius"/>
    </source>
</evidence>
<proteinExistence type="predicted"/>
<keyword evidence="1" id="KW-0812">Transmembrane</keyword>
<evidence type="ECO:0000313" key="3">
    <source>
        <dbReference type="EMBL" id="WWM70863.1"/>
    </source>
</evidence>
<dbReference type="Gene3D" id="1.10.10.10">
    <property type="entry name" value="Winged helix-like DNA-binding domain superfamily/Winged helix DNA-binding domain"/>
    <property type="match status" value="1"/>
</dbReference>
<dbReference type="InterPro" id="IPR016032">
    <property type="entry name" value="Sig_transdc_resp-reg_C-effctor"/>
</dbReference>
<accession>A0ABZ2G4C4</accession>
<keyword evidence="1" id="KW-1133">Transmembrane helix</keyword>
<keyword evidence="4" id="KW-1185">Reference proteome</keyword>
<reference evidence="3 4" key="1">
    <citation type="submission" date="2024-02" db="EMBL/GenBank/DDBJ databases">
        <title>Full genome sequence of Sphingomonas kaistensis.</title>
        <authorList>
            <person name="Poletto B.L."/>
            <person name="Silva G."/>
            <person name="Galante D."/>
            <person name="Campos K.R."/>
            <person name="Santos M.B.N."/>
            <person name="Sacchi C.T."/>
        </authorList>
    </citation>
    <scope>NUCLEOTIDE SEQUENCE [LARGE SCALE GENOMIC DNA]</scope>
    <source>
        <strain evidence="3 4">MA4R</strain>
    </source>
</reference>
<dbReference type="Proteomes" id="UP001382935">
    <property type="component" value="Chromosome"/>
</dbReference>